<dbReference type="Pfam" id="PF01152">
    <property type="entry name" value="Bac_globin"/>
    <property type="match status" value="1"/>
</dbReference>
<evidence type="ECO:0000256" key="2">
    <source>
        <dbReference type="ARBA" id="ARBA00022617"/>
    </source>
</evidence>
<dbReference type="GO" id="GO:0019825">
    <property type="term" value="F:oxygen binding"/>
    <property type="evidence" value="ECO:0007669"/>
    <property type="project" value="InterPro"/>
</dbReference>
<proteinExistence type="predicted"/>
<evidence type="ECO:0000256" key="3">
    <source>
        <dbReference type="ARBA" id="ARBA00022723"/>
    </source>
</evidence>
<protein>
    <submittedName>
        <fullName evidence="6">Hemoglobin</fullName>
    </submittedName>
</protein>
<dbReference type="Gene3D" id="1.10.490.10">
    <property type="entry name" value="Globins"/>
    <property type="match status" value="1"/>
</dbReference>
<gene>
    <name evidence="6" type="ORF">SAMN05216466_103584</name>
</gene>
<evidence type="ECO:0000256" key="5">
    <source>
        <dbReference type="SAM" id="MobiDB-lite"/>
    </source>
</evidence>
<evidence type="ECO:0000256" key="1">
    <source>
        <dbReference type="ARBA" id="ARBA00022448"/>
    </source>
</evidence>
<dbReference type="SUPFAM" id="SSF46458">
    <property type="entry name" value="Globin-like"/>
    <property type="match status" value="1"/>
</dbReference>
<evidence type="ECO:0000313" key="7">
    <source>
        <dbReference type="Proteomes" id="UP000199706"/>
    </source>
</evidence>
<evidence type="ECO:0000313" key="6">
    <source>
        <dbReference type="EMBL" id="SDG50506.1"/>
    </source>
</evidence>
<dbReference type="EMBL" id="FNCJ01000003">
    <property type="protein sequence ID" value="SDG50506.1"/>
    <property type="molecule type" value="Genomic_DNA"/>
</dbReference>
<organism evidence="6 7">
    <name type="scientific">Paraburkholderia phenazinium</name>
    <dbReference type="NCBI Taxonomy" id="60549"/>
    <lineage>
        <taxon>Bacteria</taxon>
        <taxon>Pseudomonadati</taxon>
        <taxon>Pseudomonadota</taxon>
        <taxon>Betaproteobacteria</taxon>
        <taxon>Burkholderiales</taxon>
        <taxon>Burkholderiaceae</taxon>
        <taxon>Paraburkholderia</taxon>
    </lineage>
</organism>
<sequence>MLNRGLSVIFLILNGIVCERVVFLINAIGTRIFVRPLASEFLRGHRMNPTFTPAAAAPRHAVPDETNIRELVYAFYDRVRADSLLGPVFEQTLAGRWDEHLPKMCTFWASLVLGAKQYRGNVQQAHQPLPGIEPQHFSHWLYLFLDTVESRYEPAAAIRFMEPALRIAQSLQLSRFGWDYTIPAEQQALLERVAPPKRERDEHVRAHAAAQPAASTRGEPFPAKIIGQSSGD</sequence>
<keyword evidence="4" id="KW-0408">Iron</keyword>
<dbReference type="InterPro" id="IPR001486">
    <property type="entry name" value="Hemoglobin_trunc"/>
</dbReference>
<reference evidence="6 7" key="1">
    <citation type="submission" date="2016-10" db="EMBL/GenBank/DDBJ databases">
        <authorList>
            <person name="de Groot N.N."/>
        </authorList>
    </citation>
    <scope>NUCLEOTIDE SEQUENCE [LARGE SCALE GENOMIC DNA]</scope>
    <source>
        <strain evidence="6 7">LMG 2247</strain>
    </source>
</reference>
<dbReference type="GO" id="GO:0046872">
    <property type="term" value="F:metal ion binding"/>
    <property type="evidence" value="ECO:0007669"/>
    <property type="project" value="UniProtKB-KW"/>
</dbReference>
<evidence type="ECO:0000256" key="4">
    <source>
        <dbReference type="ARBA" id="ARBA00023004"/>
    </source>
</evidence>
<accession>A0A1G7USP3</accession>
<keyword evidence="2" id="KW-0349">Heme</keyword>
<dbReference type="CDD" id="cd08916">
    <property type="entry name" value="TrHb3_P"/>
    <property type="match status" value="1"/>
</dbReference>
<dbReference type="InterPro" id="IPR012292">
    <property type="entry name" value="Globin/Proto"/>
</dbReference>
<feature type="region of interest" description="Disordered" evidence="5">
    <location>
        <begin position="196"/>
        <end position="232"/>
    </location>
</feature>
<name>A0A1G7USP3_9BURK</name>
<dbReference type="InterPro" id="IPR009050">
    <property type="entry name" value="Globin-like_sf"/>
</dbReference>
<keyword evidence="1" id="KW-0813">Transport</keyword>
<keyword evidence="3" id="KW-0479">Metal-binding</keyword>
<dbReference type="Proteomes" id="UP000199706">
    <property type="component" value="Unassembled WGS sequence"/>
</dbReference>
<feature type="compositionally biased region" description="Basic and acidic residues" evidence="5">
    <location>
        <begin position="196"/>
        <end position="205"/>
    </location>
</feature>
<dbReference type="GO" id="GO:0020037">
    <property type="term" value="F:heme binding"/>
    <property type="evidence" value="ECO:0007669"/>
    <property type="project" value="InterPro"/>
</dbReference>
<dbReference type="AlphaFoldDB" id="A0A1G7USP3"/>